<accession>A0A3P7XWU4</accession>
<evidence type="ECO:0000313" key="2">
    <source>
        <dbReference type="Proteomes" id="UP000277204"/>
    </source>
</evidence>
<gene>
    <name evidence="1" type="ORF">SMRZ_LOCUS4681</name>
</gene>
<proteinExistence type="predicted"/>
<evidence type="ECO:0000313" key="1">
    <source>
        <dbReference type="EMBL" id="VDO62684.1"/>
    </source>
</evidence>
<sequence>MIHLLYLVHEILNLDLILHVHYQYNVVHHTLIYNQVHIDMCNHQVYFHKFHNLDHMV</sequence>
<dbReference type="AlphaFoldDB" id="A0A3P7XWU4"/>
<dbReference type="Proteomes" id="UP000277204">
    <property type="component" value="Unassembled WGS sequence"/>
</dbReference>
<protein>
    <submittedName>
        <fullName evidence="1">Uncharacterized protein</fullName>
    </submittedName>
</protein>
<reference evidence="1 2" key="1">
    <citation type="submission" date="2018-11" db="EMBL/GenBank/DDBJ databases">
        <authorList>
            <consortium name="Pathogen Informatics"/>
        </authorList>
    </citation>
    <scope>NUCLEOTIDE SEQUENCE [LARGE SCALE GENOMIC DNA]</scope>
    <source>
        <strain evidence="1 2">Zambia</strain>
    </source>
</reference>
<keyword evidence="2" id="KW-1185">Reference proteome</keyword>
<organism evidence="1 2">
    <name type="scientific">Schistosoma margrebowiei</name>
    <dbReference type="NCBI Taxonomy" id="48269"/>
    <lineage>
        <taxon>Eukaryota</taxon>
        <taxon>Metazoa</taxon>
        <taxon>Spiralia</taxon>
        <taxon>Lophotrochozoa</taxon>
        <taxon>Platyhelminthes</taxon>
        <taxon>Trematoda</taxon>
        <taxon>Digenea</taxon>
        <taxon>Strigeidida</taxon>
        <taxon>Schistosomatoidea</taxon>
        <taxon>Schistosomatidae</taxon>
        <taxon>Schistosoma</taxon>
    </lineage>
</organism>
<name>A0A3P7XWU4_9TREM</name>
<dbReference type="EMBL" id="UZAI01001511">
    <property type="protein sequence ID" value="VDO62684.1"/>
    <property type="molecule type" value="Genomic_DNA"/>
</dbReference>